<sequence length="382" mass="41119">MNDTASIPSRSARDAYLKQFHERTGYVNFSSVGPPPLCVLQADESMAVQLEHASVGTVANLMEAHNSAARRIADLTGRRVEEIVSQPNTSTGLYHAAFSLPVKGGDAPVVLINNNEFPANLYPWKRAESIGLLRVRTYAGPANAASIAPMLDGVDVVALSAVDFRTGYLADLDEIRETIGDRLMVVDGIQGFGAVEANWNQADLLAVGGQKWIRAGWGTGFMACSPRALERLSRPLLSGWSGAADDERYDGELHDPLGDAGRFAMTVPSPIAAGRLDAALALIESVGVPWIRQRIEDFAERLDDDVHALGGHIVRDVDPRHWSTILPLAFPGRDIAAIGRRLAEAGVTCSVHPTTIRISPHASASDATYRLLTDTLKEAATR</sequence>
<protein>
    <submittedName>
        <fullName evidence="2">Class V aminotransferase</fullName>
    </submittedName>
</protein>
<dbReference type="GO" id="GO:0008483">
    <property type="term" value="F:transaminase activity"/>
    <property type="evidence" value="ECO:0007669"/>
    <property type="project" value="UniProtKB-KW"/>
</dbReference>
<dbReference type="RefSeq" id="WP_051923254.1">
    <property type="nucleotide sequence ID" value="NZ_CAUPKV010000015.1"/>
</dbReference>
<dbReference type="InterPro" id="IPR015424">
    <property type="entry name" value="PyrdxlP-dep_Trfase"/>
</dbReference>
<dbReference type="InterPro" id="IPR000192">
    <property type="entry name" value="Aminotrans_V_dom"/>
</dbReference>
<dbReference type="EMBL" id="JGZO01000023">
    <property type="protein sequence ID" value="KFI91355.1"/>
    <property type="molecule type" value="Genomic_DNA"/>
</dbReference>
<dbReference type="GeneID" id="85165347"/>
<evidence type="ECO:0000259" key="1">
    <source>
        <dbReference type="Pfam" id="PF00266"/>
    </source>
</evidence>
<accession>A0A087D755</accession>
<dbReference type="Pfam" id="PF00266">
    <property type="entry name" value="Aminotran_5"/>
    <property type="match status" value="1"/>
</dbReference>
<gene>
    <name evidence="2" type="ORF">BSCA_2044</name>
</gene>
<dbReference type="PANTHER" id="PTHR43586">
    <property type="entry name" value="CYSTEINE DESULFURASE"/>
    <property type="match status" value="1"/>
</dbReference>
<dbReference type="PANTHER" id="PTHR43586:SF15">
    <property type="entry name" value="BLR3095 PROTEIN"/>
    <property type="match status" value="1"/>
</dbReference>
<dbReference type="SUPFAM" id="SSF53383">
    <property type="entry name" value="PLP-dependent transferases"/>
    <property type="match status" value="1"/>
</dbReference>
<evidence type="ECO:0000313" key="3">
    <source>
        <dbReference type="Proteomes" id="UP000029033"/>
    </source>
</evidence>
<dbReference type="AlphaFoldDB" id="A0A087D755"/>
<name>A0A087D755_9BIFI</name>
<dbReference type="Proteomes" id="UP000029033">
    <property type="component" value="Unassembled WGS sequence"/>
</dbReference>
<reference evidence="2 3" key="1">
    <citation type="submission" date="2014-03" db="EMBL/GenBank/DDBJ databases">
        <title>Genomics of Bifidobacteria.</title>
        <authorList>
            <person name="Ventura M."/>
            <person name="Milani C."/>
            <person name="Lugli G.A."/>
        </authorList>
    </citation>
    <scope>NUCLEOTIDE SEQUENCE [LARGE SCALE GENOMIC DNA]</scope>
    <source>
        <strain evidence="2 3">LMG 21589</strain>
    </source>
</reference>
<keyword evidence="3" id="KW-1185">Reference proteome</keyword>
<dbReference type="OrthoDB" id="4743071at2"/>
<evidence type="ECO:0000313" key="2">
    <source>
        <dbReference type="EMBL" id="KFI91355.1"/>
    </source>
</evidence>
<feature type="domain" description="Aminotransferase class V" evidence="1">
    <location>
        <begin position="59"/>
        <end position="349"/>
    </location>
</feature>
<dbReference type="STRING" id="158787.BSCA_2044"/>
<dbReference type="eggNOG" id="COG0520">
    <property type="taxonomic scope" value="Bacteria"/>
</dbReference>
<proteinExistence type="predicted"/>
<organism evidence="2 3">
    <name type="scientific">Bifidobacterium scardovii</name>
    <dbReference type="NCBI Taxonomy" id="158787"/>
    <lineage>
        <taxon>Bacteria</taxon>
        <taxon>Bacillati</taxon>
        <taxon>Actinomycetota</taxon>
        <taxon>Actinomycetes</taxon>
        <taxon>Bifidobacteriales</taxon>
        <taxon>Bifidobacteriaceae</taxon>
        <taxon>Bifidobacterium</taxon>
    </lineage>
</organism>
<comment type="caution">
    <text evidence="2">The sequence shown here is derived from an EMBL/GenBank/DDBJ whole genome shotgun (WGS) entry which is preliminary data.</text>
</comment>
<keyword evidence="2" id="KW-0808">Transferase</keyword>
<dbReference type="InterPro" id="IPR015421">
    <property type="entry name" value="PyrdxlP-dep_Trfase_major"/>
</dbReference>
<dbReference type="InterPro" id="IPR015422">
    <property type="entry name" value="PyrdxlP-dep_Trfase_small"/>
</dbReference>
<dbReference type="Gene3D" id="3.40.640.10">
    <property type="entry name" value="Type I PLP-dependent aspartate aminotransferase-like (Major domain)"/>
    <property type="match status" value="1"/>
</dbReference>
<keyword evidence="2" id="KW-0032">Aminotransferase</keyword>
<dbReference type="Gene3D" id="3.90.1150.10">
    <property type="entry name" value="Aspartate Aminotransferase, domain 1"/>
    <property type="match status" value="1"/>
</dbReference>